<feature type="domain" description="Thioesterase" evidence="19">
    <location>
        <begin position="28"/>
        <end position="255"/>
    </location>
</feature>
<evidence type="ECO:0000256" key="9">
    <source>
        <dbReference type="ARBA" id="ARBA00048074"/>
    </source>
</evidence>
<dbReference type="OMA" id="PGHGTNQ"/>
<evidence type="ECO:0000256" key="3">
    <source>
        <dbReference type="ARBA" id="ARBA00022516"/>
    </source>
</evidence>
<evidence type="ECO:0000256" key="18">
    <source>
        <dbReference type="ARBA" id="ARBA00079653"/>
    </source>
</evidence>
<dbReference type="STRING" id="379532.ENSPCOP00000004891"/>
<comment type="similarity">
    <text evidence="1">Belongs to the thioesterase family.</text>
</comment>
<organism evidence="20 21">
    <name type="scientific">Propithecus coquereli</name>
    <name type="common">Coquerel's sifaka</name>
    <name type="synonym">Propithecus verreauxi coquereli</name>
    <dbReference type="NCBI Taxonomy" id="379532"/>
    <lineage>
        <taxon>Eukaryota</taxon>
        <taxon>Metazoa</taxon>
        <taxon>Chordata</taxon>
        <taxon>Craniata</taxon>
        <taxon>Vertebrata</taxon>
        <taxon>Euteleostomi</taxon>
        <taxon>Mammalia</taxon>
        <taxon>Eutheria</taxon>
        <taxon>Euarchontoglires</taxon>
        <taxon>Primates</taxon>
        <taxon>Strepsirrhini</taxon>
        <taxon>Lemuriformes</taxon>
        <taxon>Indriidae</taxon>
        <taxon>Propithecus</taxon>
    </lineage>
</organism>
<proteinExistence type="inferred from homology"/>
<dbReference type="Proteomes" id="UP000233160">
    <property type="component" value="Unassembled WGS sequence"/>
</dbReference>
<name>A0A2K6ET36_PROCO</name>
<evidence type="ECO:0000256" key="14">
    <source>
        <dbReference type="ARBA" id="ARBA00065224"/>
    </source>
</evidence>
<evidence type="ECO:0000256" key="11">
    <source>
        <dbReference type="ARBA" id="ARBA00048536"/>
    </source>
</evidence>
<dbReference type="GO" id="GO:0051792">
    <property type="term" value="P:medium-chain fatty acid biosynthetic process"/>
    <property type="evidence" value="ECO:0007669"/>
    <property type="project" value="Ensembl"/>
</dbReference>
<gene>
    <name evidence="20" type="primary">OLAH</name>
</gene>
<evidence type="ECO:0000256" key="1">
    <source>
        <dbReference type="ARBA" id="ARBA00007169"/>
    </source>
</evidence>
<evidence type="ECO:0000256" key="12">
    <source>
        <dbReference type="ARBA" id="ARBA00052691"/>
    </source>
</evidence>
<comment type="catalytic activity">
    <reaction evidence="11">
        <text>(9Z)-octadecenoyl-[ACP] + H2O = (9Z)-octadecenoate + holo-[ACP] + H(+)</text>
        <dbReference type="Rhea" id="RHEA:15057"/>
        <dbReference type="Rhea" id="RHEA-COMP:9685"/>
        <dbReference type="Rhea" id="RHEA-COMP:9924"/>
        <dbReference type="ChEBI" id="CHEBI:15377"/>
        <dbReference type="ChEBI" id="CHEBI:15378"/>
        <dbReference type="ChEBI" id="CHEBI:30823"/>
        <dbReference type="ChEBI" id="CHEBI:64479"/>
        <dbReference type="ChEBI" id="CHEBI:78783"/>
        <dbReference type="EC" id="3.1.2.14"/>
    </reaction>
</comment>
<dbReference type="InterPro" id="IPR012223">
    <property type="entry name" value="TEII"/>
</dbReference>
<evidence type="ECO:0000256" key="2">
    <source>
        <dbReference type="ARBA" id="ARBA00012480"/>
    </source>
</evidence>
<evidence type="ECO:0000256" key="8">
    <source>
        <dbReference type="ARBA" id="ARBA00047969"/>
    </source>
</evidence>
<dbReference type="ESTHER" id="proco-a0a2k6et36">
    <property type="family name" value="Thioesterase"/>
</dbReference>
<sequence>MAGRDQVGRTRNEKVLNCLYQNPDAIFKLICFPWAGGGSMYFAKWGQRIHESLEVHSVRLAGRESRLEEPFAKDMYQLADEIVCAMLPIIQDKPFAFFGHSMGSYVAFLTALNLKEKYKLEPVHFFVSSAPPPHLKDQFCMPRDKQLSEEQVIRRLIDFGGTPKHVAEDKEMLQQYIPILMADVHIVSSYTCDTLSEAVLSCDLTCFRGSKDIAKDMEAWKDITNGSINLHVLPGDHFYLMEPDNEKFLRDYITKCLEISSLANF</sequence>
<dbReference type="PANTHER" id="PTHR11487">
    <property type="entry name" value="THIOESTERASE"/>
    <property type="match status" value="1"/>
</dbReference>
<dbReference type="Ensembl" id="ENSPCOT00000015217.1">
    <property type="protein sequence ID" value="ENSPCOP00000004891.1"/>
    <property type="gene ID" value="ENSPCOG00000013245.1"/>
</dbReference>
<reference evidence="20" key="2">
    <citation type="submission" date="2025-09" db="UniProtKB">
        <authorList>
            <consortium name="Ensembl"/>
        </authorList>
    </citation>
    <scope>IDENTIFICATION</scope>
</reference>
<dbReference type="Pfam" id="PF00975">
    <property type="entry name" value="Thioesterase"/>
    <property type="match status" value="1"/>
</dbReference>
<reference evidence="20" key="1">
    <citation type="submission" date="2025-08" db="UniProtKB">
        <authorList>
            <consortium name="Ensembl"/>
        </authorList>
    </citation>
    <scope>IDENTIFICATION</scope>
</reference>
<keyword evidence="3" id="KW-0444">Lipid biosynthesis</keyword>
<evidence type="ECO:0000256" key="7">
    <source>
        <dbReference type="ARBA" id="ARBA00023160"/>
    </source>
</evidence>
<dbReference type="GeneTree" id="ENSGT00390000015518"/>
<accession>A0A2K6ET36</accession>
<comment type="catalytic activity">
    <reaction evidence="12">
        <text>hexadecanoyl-CoA + H2O = hexadecanoate + CoA + H(+)</text>
        <dbReference type="Rhea" id="RHEA:16645"/>
        <dbReference type="ChEBI" id="CHEBI:7896"/>
        <dbReference type="ChEBI" id="CHEBI:15377"/>
        <dbReference type="ChEBI" id="CHEBI:15378"/>
        <dbReference type="ChEBI" id="CHEBI:57287"/>
        <dbReference type="ChEBI" id="CHEBI:57379"/>
    </reaction>
    <physiologicalReaction direction="left-to-right" evidence="12">
        <dbReference type="Rhea" id="RHEA:16646"/>
    </physiologicalReaction>
</comment>
<comment type="function">
    <text evidence="13">Contributes to the release of free fatty acids from fatty acid synthase (FASN). Has broad substrate specificity, giving rise to a range of free fatty acids with chain lengths between 10 and 16 carbon atoms (C10 - C16).</text>
</comment>
<keyword evidence="7" id="KW-0275">Fatty acid biosynthesis</keyword>
<keyword evidence="6" id="KW-0443">Lipid metabolism</keyword>
<evidence type="ECO:0000256" key="5">
    <source>
        <dbReference type="ARBA" id="ARBA00022832"/>
    </source>
</evidence>
<evidence type="ECO:0000256" key="15">
    <source>
        <dbReference type="ARBA" id="ARBA00073799"/>
    </source>
</evidence>
<evidence type="ECO:0000313" key="21">
    <source>
        <dbReference type="Proteomes" id="UP000233160"/>
    </source>
</evidence>
<keyword evidence="4" id="KW-0378">Hydrolase</keyword>
<keyword evidence="21" id="KW-1185">Reference proteome</keyword>
<protein>
    <recommendedName>
        <fullName evidence="15">S-acyl fatty acid synthase thioesterase, medium chain</fullName>
        <ecNumber evidence="2">3.1.2.14</ecNumber>
    </recommendedName>
    <alternativeName>
        <fullName evidence="16">Oleoyl-ACP hydrolase</fullName>
    </alternativeName>
    <alternativeName>
        <fullName evidence="18">Thioesterase II</fullName>
    </alternativeName>
    <alternativeName>
        <fullName evidence="17">Thioesterase domain-containing protein 1</fullName>
    </alternativeName>
</protein>
<dbReference type="SUPFAM" id="SSF53474">
    <property type="entry name" value="alpha/beta-Hydrolases"/>
    <property type="match status" value="1"/>
</dbReference>
<evidence type="ECO:0000256" key="4">
    <source>
        <dbReference type="ARBA" id="ARBA00022801"/>
    </source>
</evidence>
<evidence type="ECO:0000313" key="20">
    <source>
        <dbReference type="Ensembl" id="ENSPCOP00000004891.1"/>
    </source>
</evidence>
<evidence type="ECO:0000256" key="10">
    <source>
        <dbReference type="ARBA" id="ARBA00048180"/>
    </source>
</evidence>
<evidence type="ECO:0000256" key="17">
    <source>
        <dbReference type="ARBA" id="ARBA00076433"/>
    </source>
</evidence>
<comment type="catalytic activity">
    <reaction evidence="9">
        <text>dodecanoyl-CoA + H2O = dodecanoate + CoA + H(+)</text>
        <dbReference type="Rhea" id="RHEA:30135"/>
        <dbReference type="ChEBI" id="CHEBI:15377"/>
        <dbReference type="ChEBI" id="CHEBI:15378"/>
        <dbReference type="ChEBI" id="CHEBI:18262"/>
        <dbReference type="ChEBI" id="CHEBI:57287"/>
        <dbReference type="ChEBI" id="CHEBI:57375"/>
    </reaction>
    <physiologicalReaction direction="left-to-right" evidence="9">
        <dbReference type="Rhea" id="RHEA:30136"/>
    </physiologicalReaction>
</comment>
<keyword evidence="5" id="KW-0276">Fatty acid metabolism</keyword>
<evidence type="ECO:0000256" key="6">
    <source>
        <dbReference type="ARBA" id="ARBA00023098"/>
    </source>
</evidence>
<comment type="catalytic activity">
    <reaction evidence="10">
        <text>tetradecanoyl-CoA + H2O = tetradecanoate + CoA + H(+)</text>
        <dbReference type="Rhea" id="RHEA:40119"/>
        <dbReference type="ChEBI" id="CHEBI:15377"/>
        <dbReference type="ChEBI" id="CHEBI:15378"/>
        <dbReference type="ChEBI" id="CHEBI:30807"/>
        <dbReference type="ChEBI" id="CHEBI:57287"/>
        <dbReference type="ChEBI" id="CHEBI:57385"/>
    </reaction>
    <physiologicalReaction direction="left-to-right" evidence="10">
        <dbReference type="Rhea" id="RHEA:40120"/>
    </physiologicalReaction>
</comment>
<evidence type="ECO:0000259" key="19">
    <source>
        <dbReference type="Pfam" id="PF00975"/>
    </source>
</evidence>
<dbReference type="InterPro" id="IPR001031">
    <property type="entry name" value="Thioesterase"/>
</dbReference>
<dbReference type="InterPro" id="IPR029058">
    <property type="entry name" value="AB_hydrolase_fold"/>
</dbReference>
<evidence type="ECO:0000256" key="13">
    <source>
        <dbReference type="ARBA" id="ARBA00053731"/>
    </source>
</evidence>
<dbReference type="AlphaFoldDB" id="A0A2K6ET36"/>
<dbReference type="Gene3D" id="3.40.50.1820">
    <property type="entry name" value="alpha/beta hydrolase"/>
    <property type="match status" value="1"/>
</dbReference>
<dbReference type="FunFam" id="3.40.50.1820:FF:000153">
    <property type="entry name" value="Surfactin synthase thioesterase subunit"/>
    <property type="match status" value="1"/>
</dbReference>
<evidence type="ECO:0000256" key="16">
    <source>
        <dbReference type="ARBA" id="ARBA00075385"/>
    </source>
</evidence>
<comment type="subunit">
    <text evidence="14">Interacts (via C-terminus) with FASN.</text>
</comment>
<dbReference type="EC" id="3.1.2.14" evidence="2"/>
<dbReference type="PANTHER" id="PTHR11487:SF0">
    <property type="entry name" value="S-ACYL FATTY ACID SYNTHASE THIOESTERASE, MEDIUM CHAIN"/>
    <property type="match status" value="1"/>
</dbReference>
<dbReference type="GO" id="GO:0016297">
    <property type="term" value="F:fatty acyl-[ACP] hydrolase activity"/>
    <property type="evidence" value="ECO:0007669"/>
    <property type="project" value="UniProtKB-EC"/>
</dbReference>
<comment type="catalytic activity">
    <reaction evidence="8">
        <text>decanoyl-CoA + H2O = decanoate + CoA + H(+)</text>
        <dbReference type="Rhea" id="RHEA:40059"/>
        <dbReference type="ChEBI" id="CHEBI:15377"/>
        <dbReference type="ChEBI" id="CHEBI:15378"/>
        <dbReference type="ChEBI" id="CHEBI:27689"/>
        <dbReference type="ChEBI" id="CHEBI:57287"/>
        <dbReference type="ChEBI" id="CHEBI:61430"/>
    </reaction>
    <physiologicalReaction direction="left-to-right" evidence="8">
        <dbReference type="Rhea" id="RHEA:40060"/>
    </physiologicalReaction>
</comment>